<protein>
    <submittedName>
        <fullName evidence="1">Uncharacterized protein</fullName>
    </submittedName>
</protein>
<evidence type="ECO:0000313" key="2">
    <source>
        <dbReference type="Proteomes" id="UP000005307"/>
    </source>
</evidence>
<evidence type="ECO:0000313" key="1">
    <source>
        <dbReference type="EMBL" id="AGI67585.1"/>
    </source>
</evidence>
<sequence>MLLLRYLSGAFLQANERHRLKDVPLVRSEQGARTGQSQIIYNHQDGTRAELFQYSVCRAELAHVLIEGHGHAWPGTEPVQSNWCCYADMEDGTNA</sequence>
<keyword evidence="2" id="KW-1185">Reference proteome</keyword>
<dbReference type="Proteomes" id="UP000005307">
    <property type="component" value="Chromosome"/>
</dbReference>
<accession>M9RCP5</accession>
<dbReference type="AlphaFoldDB" id="M9RCP5"/>
<proteinExistence type="predicted"/>
<gene>
    <name evidence="1" type="ORF">OAN307_c19360</name>
</gene>
<name>M9RCP5_9RHOB</name>
<dbReference type="EMBL" id="CP003740">
    <property type="protein sequence ID" value="AGI67585.1"/>
    <property type="molecule type" value="Genomic_DNA"/>
</dbReference>
<dbReference type="KEGG" id="oat:OAN307_c19360"/>
<organism evidence="1 2">
    <name type="scientific">Octadecabacter antarcticus 307</name>
    <dbReference type="NCBI Taxonomy" id="391626"/>
    <lineage>
        <taxon>Bacteria</taxon>
        <taxon>Pseudomonadati</taxon>
        <taxon>Pseudomonadota</taxon>
        <taxon>Alphaproteobacteria</taxon>
        <taxon>Rhodobacterales</taxon>
        <taxon>Roseobacteraceae</taxon>
        <taxon>Octadecabacter</taxon>
    </lineage>
</organism>
<reference evidence="1 2" key="1">
    <citation type="journal article" date="2013" name="PLoS ONE">
        <title>Poles Apart: Arctic and Antarctic Octadecabacter strains Share High Genome Plasticity and a New Type of Xanthorhodopsin.</title>
        <authorList>
            <person name="Vollmers J."/>
            <person name="Voget S."/>
            <person name="Dietrich S."/>
            <person name="Gollnow K."/>
            <person name="Smits M."/>
            <person name="Meyer K."/>
            <person name="Brinkhoff T."/>
            <person name="Simon M."/>
            <person name="Daniel R."/>
        </authorList>
    </citation>
    <scope>NUCLEOTIDE SEQUENCE [LARGE SCALE GENOMIC DNA]</scope>
    <source>
        <strain evidence="1 2">307</strain>
    </source>
</reference>
<dbReference type="HOGENOM" id="CLU_2370073_0_0_5"/>